<evidence type="ECO:0000256" key="6">
    <source>
        <dbReference type="SAM" id="MobiDB-lite"/>
    </source>
</evidence>
<gene>
    <name evidence="7" type="ORF">HK100_000076</name>
</gene>
<comment type="similarity">
    <text evidence="2">Belongs to the SURF4 family.</text>
</comment>
<keyword evidence="5" id="KW-0472">Membrane</keyword>
<sequence length="131" mass="14351">MKTIEDTSDKLIYRVRPHLSLIARFLVIATFYEDSLRLVSGNKRRSISASKHDSNDNIVDTSSYEKGNNARSNDVDRGRGGTVTRIRDPAGCVLRVPHAQRLRGLDDVSSGGGCPRSTTARQCRVPAAALP</sequence>
<organism evidence="7 8">
    <name type="scientific">Physocladia obscura</name>
    <dbReference type="NCBI Taxonomy" id="109957"/>
    <lineage>
        <taxon>Eukaryota</taxon>
        <taxon>Fungi</taxon>
        <taxon>Fungi incertae sedis</taxon>
        <taxon>Chytridiomycota</taxon>
        <taxon>Chytridiomycota incertae sedis</taxon>
        <taxon>Chytridiomycetes</taxon>
        <taxon>Chytridiales</taxon>
        <taxon>Chytriomycetaceae</taxon>
        <taxon>Physocladia</taxon>
    </lineage>
</organism>
<dbReference type="EMBL" id="JADGJH010001006">
    <property type="protein sequence ID" value="KAJ3119990.1"/>
    <property type="molecule type" value="Genomic_DNA"/>
</dbReference>
<comment type="subcellular location">
    <subcellularLocation>
        <location evidence="1">Membrane</location>
        <topology evidence="1">Multi-pass membrane protein</topology>
    </subcellularLocation>
</comment>
<keyword evidence="8" id="KW-1185">Reference proteome</keyword>
<feature type="region of interest" description="Disordered" evidence="6">
    <location>
        <begin position="44"/>
        <end position="83"/>
    </location>
</feature>
<evidence type="ECO:0000313" key="7">
    <source>
        <dbReference type="EMBL" id="KAJ3119990.1"/>
    </source>
</evidence>
<feature type="compositionally biased region" description="Polar residues" evidence="6">
    <location>
        <begin position="56"/>
        <end position="72"/>
    </location>
</feature>
<name>A0AAD5XFV3_9FUNG</name>
<evidence type="ECO:0000313" key="8">
    <source>
        <dbReference type="Proteomes" id="UP001211907"/>
    </source>
</evidence>
<comment type="caution">
    <text evidence="7">The sequence shown here is derived from an EMBL/GenBank/DDBJ whole genome shotgun (WGS) entry which is preliminary data.</text>
</comment>
<dbReference type="Proteomes" id="UP001211907">
    <property type="component" value="Unassembled WGS sequence"/>
</dbReference>
<accession>A0AAD5XFV3</accession>
<dbReference type="GO" id="GO:0016020">
    <property type="term" value="C:membrane"/>
    <property type="evidence" value="ECO:0007669"/>
    <property type="project" value="UniProtKB-SubCell"/>
</dbReference>
<dbReference type="InterPro" id="IPR002995">
    <property type="entry name" value="Surf4"/>
</dbReference>
<evidence type="ECO:0000256" key="4">
    <source>
        <dbReference type="ARBA" id="ARBA00022989"/>
    </source>
</evidence>
<evidence type="ECO:0000256" key="1">
    <source>
        <dbReference type="ARBA" id="ARBA00004141"/>
    </source>
</evidence>
<proteinExistence type="inferred from homology"/>
<reference evidence="7" key="1">
    <citation type="submission" date="2020-05" db="EMBL/GenBank/DDBJ databases">
        <title>Phylogenomic resolution of chytrid fungi.</title>
        <authorList>
            <person name="Stajich J.E."/>
            <person name="Amses K."/>
            <person name="Simmons R."/>
            <person name="Seto K."/>
            <person name="Myers J."/>
            <person name="Bonds A."/>
            <person name="Quandt C.A."/>
            <person name="Barry K."/>
            <person name="Liu P."/>
            <person name="Grigoriev I."/>
            <person name="Longcore J.E."/>
            <person name="James T.Y."/>
        </authorList>
    </citation>
    <scope>NUCLEOTIDE SEQUENCE</scope>
    <source>
        <strain evidence="7">JEL0513</strain>
    </source>
</reference>
<dbReference type="AlphaFoldDB" id="A0AAD5XFV3"/>
<evidence type="ECO:0000256" key="2">
    <source>
        <dbReference type="ARBA" id="ARBA00006945"/>
    </source>
</evidence>
<keyword evidence="3" id="KW-0812">Transmembrane</keyword>
<evidence type="ECO:0000256" key="3">
    <source>
        <dbReference type="ARBA" id="ARBA00022692"/>
    </source>
</evidence>
<dbReference type="Pfam" id="PF02077">
    <property type="entry name" value="SURF4"/>
    <property type="match status" value="1"/>
</dbReference>
<evidence type="ECO:0000256" key="5">
    <source>
        <dbReference type="ARBA" id="ARBA00023136"/>
    </source>
</evidence>
<keyword evidence="4" id="KW-1133">Transmembrane helix</keyword>
<protein>
    <submittedName>
        <fullName evidence="7">Uncharacterized protein</fullName>
    </submittedName>
</protein>